<name>A0A0A2M975_9FLAO</name>
<dbReference type="PANTHER" id="PTHR14226">
    <property type="entry name" value="NEUROPATHY TARGET ESTERASE/SWISS CHEESE D.MELANOGASTER"/>
    <property type="match status" value="1"/>
</dbReference>
<dbReference type="Pfam" id="PF19143">
    <property type="entry name" value="Omp85_2"/>
    <property type="match status" value="1"/>
</dbReference>
<feature type="chain" id="PRO_5002002887" evidence="5">
    <location>
        <begin position="20"/>
        <end position="733"/>
    </location>
</feature>
<dbReference type="Pfam" id="PF01734">
    <property type="entry name" value="Patatin"/>
    <property type="match status" value="1"/>
</dbReference>
<sequence>MKKLYPLLFLFSLVFSAVAQDQKKPKIGVVLSGGGAKGLAHIGVLKVLEEAGVKVDYIGGTSMGAIIGGLYASGYNARQLDSIFSVVDSDALLQDYIPRTSKNFFEKRNDEVYALTLPFNKFRVGVPTALSKGLYNYNLLSRLTSHVRYERDFSKLPIPFVCIATDIETGEEIILKEGVLPQAILASGAFPSLYAPVEINGRLLIDGGVTNNYPIEEVRKMGADIIIGVDVQDGLKDRNSLGGASGVLVQITNFNMIEKMEAKRQQTDIYIKPDIKGFSVISFDQGSEIITKGEEAAFAVYEDLVKLGGQKEARNQAGSILTDTLQINDVSVNALNNFTRAYVLGKMRLKTNSTISYKRLNDGFGNLNSTQNFSSISYSFEKSGEGDKLVLNLRENPVNRYLRFGVHYDELYKSAVLVNVTQKKLFFKNDVIAADLILGDNIRYNLNYYFDNGFYWSFGFNSRFNGFNKNIQTDFSGGASLTSLDVESINIEFSDLTNQLYAQTIFAQRFLLGGGIEHKYLRIESETLRNTTPLLENSSYFSLYGYLKFDSMDKNYFPKKGFKFDGDFKSLFYSTDYHNNFEPFSIAKADLELVHTFWKRITLKLQSEGGFAIGERTVPFHDFILGGYGYNMINNFRHFYGYDFLSLSGDSYVKGEIGLDWEFYKKNHLNLTGNFANIGNNIFESDNWIPKPSYTGYAVGYGMETFIGPIEIKHSWSPETHNHFTWFSVGFWF</sequence>
<organism evidence="7 8">
    <name type="scientific">Flavobacterium suncheonense GH29-5 = DSM 17707</name>
    <dbReference type="NCBI Taxonomy" id="1121899"/>
    <lineage>
        <taxon>Bacteria</taxon>
        <taxon>Pseudomonadati</taxon>
        <taxon>Bacteroidota</taxon>
        <taxon>Flavobacteriia</taxon>
        <taxon>Flavobacteriales</taxon>
        <taxon>Flavobacteriaceae</taxon>
        <taxon>Flavobacterium</taxon>
    </lineage>
</organism>
<dbReference type="InterPro" id="IPR002641">
    <property type="entry name" value="PNPLA_dom"/>
</dbReference>
<dbReference type="PANTHER" id="PTHR14226:SF76">
    <property type="entry name" value="NTE FAMILY PROTEIN RSSA"/>
    <property type="match status" value="1"/>
</dbReference>
<dbReference type="AlphaFoldDB" id="A0A0A2M975"/>
<reference evidence="7 8" key="1">
    <citation type="submission" date="2013-09" db="EMBL/GenBank/DDBJ databases">
        <authorList>
            <person name="Zeng Z."/>
            <person name="Chen C."/>
        </authorList>
    </citation>
    <scope>NUCLEOTIDE SEQUENCE [LARGE SCALE GENOMIC DNA]</scope>
    <source>
        <strain evidence="7 8">GH29-5</strain>
    </source>
</reference>
<dbReference type="GO" id="GO:0016042">
    <property type="term" value="P:lipid catabolic process"/>
    <property type="evidence" value="ECO:0007669"/>
    <property type="project" value="UniProtKB-UniRule"/>
</dbReference>
<dbReference type="InterPro" id="IPR050301">
    <property type="entry name" value="NTE"/>
</dbReference>
<evidence type="ECO:0000313" key="7">
    <source>
        <dbReference type="EMBL" id="KGO89197.1"/>
    </source>
</evidence>
<keyword evidence="1 4" id="KW-0378">Hydrolase</keyword>
<feature type="domain" description="PNPLA" evidence="6">
    <location>
        <begin position="29"/>
        <end position="219"/>
    </location>
</feature>
<evidence type="ECO:0000313" key="8">
    <source>
        <dbReference type="Proteomes" id="UP000030121"/>
    </source>
</evidence>
<dbReference type="PROSITE" id="PS51635">
    <property type="entry name" value="PNPLA"/>
    <property type="match status" value="1"/>
</dbReference>
<gene>
    <name evidence="7" type="ORF">Q764_08985</name>
</gene>
<dbReference type="RefSeq" id="WP_026980460.1">
    <property type="nucleotide sequence ID" value="NZ_AUCZ01000009.1"/>
</dbReference>
<accession>A0A0A2M975</accession>
<dbReference type="InterPro" id="IPR016035">
    <property type="entry name" value="Acyl_Trfase/lysoPLipase"/>
</dbReference>
<keyword evidence="3 4" id="KW-0443">Lipid metabolism</keyword>
<feature type="active site" description="Nucleophile" evidence="4">
    <location>
        <position position="62"/>
    </location>
</feature>
<dbReference type="Gene3D" id="3.40.1090.10">
    <property type="entry name" value="Cytosolic phospholipase A2 catalytic domain"/>
    <property type="match status" value="2"/>
</dbReference>
<keyword evidence="5" id="KW-0732">Signal</keyword>
<dbReference type="SUPFAM" id="SSF52151">
    <property type="entry name" value="FabD/lysophospholipase-like"/>
    <property type="match status" value="1"/>
</dbReference>
<dbReference type="Proteomes" id="UP000030121">
    <property type="component" value="Unassembled WGS sequence"/>
</dbReference>
<proteinExistence type="predicted"/>
<comment type="caution">
    <text evidence="7">The sequence shown here is derived from an EMBL/GenBank/DDBJ whole genome shotgun (WGS) entry which is preliminary data.</text>
</comment>
<dbReference type="GO" id="GO:0016787">
    <property type="term" value="F:hydrolase activity"/>
    <property type="evidence" value="ECO:0007669"/>
    <property type="project" value="UniProtKB-UniRule"/>
</dbReference>
<feature type="short sequence motif" description="GXSXG" evidence="4">
    <location>
        <begin position="60"/>
        <end position="64"/>
    </location>
</feature>
<evidence type="ECO:0000256" key="4">
    <source>
        <dbReference type="PROSITE-ProRule" id="PRU01161"/>
    </source>
</evidence>
<feature type="short sequence motif" description="DGA/G" evidence="4">
    <location>
        <begin position="206"/>
        <end position="208"/>
    </location>
</feature>
<dbReference type="OrthoDB" id="9770965at2"/>
<dbReference type="eggNOG" id="COG4775">
    <property type="taxonomic scope" value="Bacteria"/>
</dbReference>
<dbReference type="InterPro" id="IPR043864">
    <property type="entry name" value="Omp85-like_dom"/>
</dbReference>
<keyword evidence="2 4" id="KW-0442">Lipid degradation</keyword>
<dbReference type="CDD" id="cd07205">
    <property type="entry name" value="Pat_PNPLA6_PNPLA7_NTE1_like"/>
    <property type="match status" value="1"/>
</dbReference>
<evidence type="ECO:0000256" key="5">
    <source>
        <dbReference type="SAM" id="SignalP"/>
    </source>
</evidence>
<evidence type="ECO:0000256" key="3">
    <source>
        <dbReference type="ARBA" id="ARBA00023098"/>
    </source>
</evidence>
<evidence type="ECO:0000256" key="2">
    <source>
        <dbReference type="ARBA" id="ARBA00022963"/>
    </source>
</evidence>
<feature type="signal peptide" evidence="5">
    <location>
        <begin position="1"/>
        <end position="19"/>
    </location>
</feature>
<dbReference type="EMBL" id="JRLW01000010">
    <property type="protein sequence ID" value="KGO89197.1"/>
    <property type="molecule type" value="Genomic_DNA"/>
</dbReference>
<feature type="short sequence motif" description="GXGXXG" evidence="4">
    <location>
        <begin position="33"/>
        <end position="38"/>
    </location>
</feature>
<dbReference type="STRING" id="1121899.GCA_000430025_02029"/>
<protein>
    <submittedName>
        <fullName evidence="7">Patatin</fullName>
    </submittedName>
</protein>
<keyword evidence="8" id="KW-1185">Reference proteome</keyword>
<evidence type="ECO:0000259" key="6">
    <source>
        <dbReference type="PROSITE" id="PS51635"/>
    </source>
</evidence>
<evidence type="ECO:0000256" key="1">
    <source>
        <dbReference type="ARBA" id="ARBA00022801"/>
    </source>
</evidence>
<dbReference type="eggNOG" id="COG1752">
    <property type="taxonomic scope" value="Bacteria"/>
</dbReference>
<feature type="active site" description="Proton acceptor" evidence="4">
    <location>
        <position position="206"/>
    </location>
</feature>